<name>A0ABM7DA65_9GAMM</name>
<dbReference type="EMBL" id="CP020373">
    <property type="protein sequence ID" value="AZQ09417.1"/>
    <property type="molecule type" value="Genomic_DNA"/>
</dbReference>
<dbReference type="Pfam" id="PF00912">
    <property type="entry name" value="Transgly"/>
    <property type="match status" value="1"/>
</dbReference>
<protein>
    <recommendedName>
        <fullName evidence="11">Biosynthetic peptidoglycan transglycosylase</fullName>
        <ecNumber evidence="11">2.4.99.28</ecNumber>
    </recommendedName>
    <alternativeName>
        <fullName evidence="11">Glycan polymerase</fullName>
    </alternativeName>
    <alternativeName>
        <fullName evidence="11">Peptidoglycan glycosyltransferase MtgA</fullName>
        <shortName evidence="11">PGT</shortName>
    </alternativeName>
</protein>
<organism evidence="13 14">
    <name type="scientific">Shewanella khirikhana</name>
    <dbReference type="NCBI Taxonomy" id="1965282"/>
    <lineage>
        <taxon>Bacteria</taxon>
        <taxon>Pseudomonadati</taxon>
        <taxon>Pseudomonadota</taxon>
        <taxon>Gammaproteobacteria</taxon>
        <taxon>Alteromonadales</taxon>
        <taxon>Shewanellaceae</taxon>
        <taxon>Shewanella</taxon>
    </lineage>
</organism>
<evidence type="ECO:0000256" key="10">
    <source>
        <dbReference type="ARBA" id="ARBA00023316"/>
    </source>
</evidence>
<keyword evidence="8 11" id="KW-1133">Transmembrane helix</keyword>
<evidence type="ECO:0000313" key="13">
    <source>
        <dbReference type="EMBL" id="AZQ09417.1"/>
    </source>
</evidence>
<evidence type="ECO:0000313" key="14">
    <source>
        <dbReference type="Proteomes" id="UP000278437"/>
    </source>
</evidence>
<dbReference type="InterPro" id="IPR001264">
    <property type="entry name" value="Glyco_trans_51"/>
</dbReference>
<evidence type="ECO:0000256" key="4">
    <source>
        <dbReference type="ARBA" id="ARBA00022679"/>
    </source>
</evidence>
<comment type="similarity">
    <text evidence="11">Belongs to the glycosyltransferase 51 family.</text>
</comment>
<keyword evidence="9 11" id="KW-0472">Membrane</keyword>
<dbReference type="Gene3D" id="1.10.3810.10">
    <property type="entry name" value="Biosynthetic peptidoglycan transglycosylase-like"/>
    <property type="match status" value="1"/>
</dbReference>
<keyword evidence="3 11" id="KW-0328">Glycosyltransferase</keyword>
<evidence type="ECO:0000256" key="6">
    <source>
        <dbReference type="ARBA" id="ARBA00022960"/>
    </source>
</evidence>
<dbReference type="InterPro" id="IPR011812">
    <property type="entry name" value="Pep_trsgly"/>
</dbReference>
<comment type="catalytic activity">
    <reaction evidence="11">
        <text>[GlcNAc-(1-&gt;4)-Mur2Ac(oyl-L-Ala-gamma-D-Glu-L-Lys-D-Ala-D-Ala)](n)-di-trans,octa-cis-undecaprenyl diphosphate + beta-D-GlcNAc-(1-&gt;4)-Mur2Ac(oyl-L-Ala-gamma-D-Glu-L-Lys-D-Ala-D-Ala)-di-trans,octa-cis-undecaprenyl diphosphate = [GlcNAc-(1-&gt;4)-Mur2Ac(oyl-L-Ala-gamma-D-Glu-L-Lys-D-Ala-D-Ala)](n+1)-di-trans,octa-cis-undecaprenyl diphosphate + di-trans,octa-cis-undecaprenyl diphosphate + H(+)</text>
        <dbReference type="Rhea" id="RHEA:23708"/>
        <dbReference type="Rhea" id="RHEA-COMP:9602"/>
        <dbReference type="Rhea" id="RHEA-COMP:9603"/>
        <dbReference type="ChEBI" id="CHEBI:15378"/>
        <dbReference type="ChEBI" id="CHEBI:58405"/>
        <dbReference type="ChEBI" id="CHEBI:60033"/>
        <dbReference type="ChEBI" id="CHEBI:78435"/>
        <dbReference type="EC" id="2.4.99.28"/>
    </reaction>
</comment>
<keyword evidence="5 11" id="KW-0812">Transmembrane</keyword>
<comment type="subcellular location">
    <subcellularLocation>
        <location evidence="11">Cell inner membrane</location>
        <topology evidence="11">Single-pass membrane protein</topology>
    </subcellularLocation>
</comment>
<dbReference type="Proteomes" id="UP000278437">
    <property type="component" value="Chromosome"/>
</dbReference>
<evidence type="ECO:0000256" key="8">
    <source>
        <dbReference type="ARBA" id="ARBA00022989"/>
    </source>
</evidence>
<evidence type="ECO:0000256" key="3">
    <source>
        <dbReference type="ARBA" id="ARBA00022676"/>
    </source>
</evidence>
<comment type="function">
    <text evidence="11">Peptidoglycan polymerase that catalyzes glycan chain elongation from lipid-linked precursors.</text>
</comment>
<accession>A0ABM7DA65</accession>
<evidence type="ECO:0000256" key="7">
    <source>
        <dbReference type="ARBA" id="ARBA00022984"/>
    </source>
</evidence>
<evidence type="ECO:0000256" key="9">
    <source>
        <dbReference type="ARBA" id="ARBA00023136"/>
    </source>
</evidence>
<evidence type="ECO:0000256" key="2">
    <source>
        <dbReference type="ARBA" id="ARBA00022519"/>
    </source>
</evidence>
<dbReference type="InterPro" id="IPR023346">
    <property type="entry name" value="Lysozyme-like_dom_sf"/>
</dbReference>
<feature type="domain" description="Glycosyl transferase family 51" evidence="12">
    <location>
        <begin position="76"/>
        <end position="240"/>
    </location>
</feature>
<keyword evidence="6 11" id="KW-0133">Cell shape</keyword>
<dbReference type="InterPro" id="IPR036950">
    <property type="entry name" value="PBP_transglycosylase"/>
</dbReference>
<reference evidence="14" key="1">
    <citation type="submission" date="2017-03" db="EMBL/GenBank/DDBJ databases">
        <title>Full genome sequence of a non-lethal Shewanella isolate that potentiates virulence of Vibio parahaemolyticus causing acute hepatopancreatic necrosis disease (AHPND) in shrimp.</title>
        <authorList>
            <person name="Prachumwat A."/>
            <person name="Sritunyalucksana K."/>
        </authorList>
    </citation>
    <scope>NUCLEOTIDE SEQUENCE [LARGE SCALE GENOMIC DNA]</scope>
    <source>
        <strain evidence="14">TH2012</strain>
    </source>
</reference>
<evidence type="ECO:0000256" key="5">
    <source>
        <dbReference type="ARBA" id="ARBA00022692"/>
    </source>
</evidence>
<keyword evidence="10 11" id="KW-0961">Cell wall biogenesis/degradation</keyword>
<dbReference type="PANTHER" id="PTHR30400:SF0">
    <property type="entry name" value="BIOSYNTHETIC PEPTIDOGLYCAN TRANSGLYCOSYLASE"/>
    <property type="match status" value="1"/>
</dbReference>
<dbReference type="PANTHER" id="PTHR30400">
    <property type="entry name" value="MONOFUNCTIONAL BIOSYNTHETIC PEPTIDOGLYCAN TRANSGLYCOSYLASE"/>
    <property type="match status" value="1"/>
</dbReference>
<dbReference type="NCBIfam" id="TIGR02070">
    <property type="entry name" value="mono_pep_trsgly"/>
    <property type="match status" value="1"/>
</dbReference>
<evidence type="ECO:0000256" key="11">
    <source>
        <dbReference type="HAMAP-Rule" id="MF_00766"/>
    </source>
</evidence>
<sequence>MSGDAMNGSDVPVPSEPKRSFLSRIWRGLWRWLFKLTVIFVLLSVALVAAVTFFDPPTWAWRIDRSLFPPKAGIEVSHSWRPLENISPNLQLAVIASEDQRFPLHYGVDFEAIKIALADREPGERLRGASTLTQQTAKNLFLWSSRSLLRKSLEAWFALLLDTIAGKRRTLELYLNIVEFGPGIYGAEAASVHYFGKSASRLSVREAALLAALLPNPWEYRISPPTEYMSGRADWISRQMGQLGAATLKELD</sequence>
<evidence type="ECO:0000259" key="12">
    <source>
        <dbReference type="Pfam" id="PF00912"/>
    </source>
</evidence>
<keyword evidence="4 11" id="KW-0808">Transferase</keyword>
<dbReference type="EC" id="2.4.99.28" evidence="11"/>
<comment type="pathway">
    <text evidence="11">Cell wall biogenesis; peptidoglycan biosynthesis.</text>
</comment>
<proteinExistence type="inferred from homology"/>
<dbReference type="RefSeq" id="WP_164551121.1">
    <property type="nucleotide sequence ID" value="NZ_CP020373.1"/>
</dbReference>
<keyword evidence="1 11" id="KW-1003">Cell membrane</keyword>
<keyword evidence="14" id="KW-1185">Reference proteome</keyword>
<gene>
    <name evidence="13" type="primary">pbpG_1</name>
    <name evidence="11" type="synonym">mtgA</name>
    <name evidence="13" type="ORF">STH12_00265</name>
</gene>
<keyword evidence="7 11" id="KW-0573">Peptidoglycan synthesis</keyword>
<evidence type="ECO:0000256" key="1">
    <source>
        <dbReference type="ARBA" id="ARBA00022475"/>
    </source>
</evidence>
<dbReference type="SUPFAM" id="SSF53955">
    <property type="entry name" value="Lysozyme-like"/>
    <property type="match status" value="1"/>
</dbReference>
<keyword evidence="2 11" id="KW-0997">Cell inner membrane</keyword>
<dbReference type="HAMAP" id="MF_00766">
    <property type="entry name" value="PGT_MtgA"/>
    <property type="match status" value="1"/>
</dbReference>
<feature type="transmembrane region" description="Helical" evidence="11">
    <location>
        <begin position="32"/>
        <end position="54"/>
    </location>
</feature>